<evidence type="ECO:0000313" key="4">
    <source>
        <dbReference type="EMBL" id="CPR15727.1"/>
    </source>
</evidence>
<feature type="binding site" evidence="3">
    <location>
        <position position="118"/>
    </location>
    <ligand>
        <name>substrate</name>
    </ligand>
</feature>
<dbReference type="InterPro" id="IPR036568">
    <property type="entry name" value="GGCT-like_sf"/>
</dbReference>
<dbReference type="EMBL" id="LN829119">
    <property type="protein sequence ID" value="CPR15727.1"/>
    <property type="molecule type" value="Genomic_DNA"/>
</dbReference>
<evidence type="ECO:0000256" key="2">
    <source>
        <dbReference type="PIRSR" id="PIRSR617939-1"/>
    </source>
</evidence>
<dbReference type="KEGG" id="fil:BN1229_v1_0475"/>
<dbReference type="CDD" id="cd06661">
    <property type="entry name" value="GGCT_like"/>
    <property type="match status" value="1"/>
</dbReference>
<feature type="active site" description="Proton acceptor" evidence="2">
    <location>
        <position position="77"/>
    </location>
</feature>
<dbReference type="SUPFAM" id="SSF110857">
    <property type="entry name" value="Gamma-glutamyl cyclotransferase-like"/>
    <property type="match status" value="1"/>
</dbReference>
<dbReference type="Gene3D" id="3.10.490.10">
    <property type="entry name" value="Gamma-glutamyl cyclotransferase-like"/>
    <property type="match status" value="1"/>
</dbReference>
<accession>A0A0D6JBS7</accession>
<dbReference type="InterPro" id="IPR017939">
    <property type="entry name" value="G-Glutamylcylcotransferase"/>
</dbReference>
<reference evidence="5" key="1">
    <citation type="submission" date="2015-02" db="EMBL/GenBank/DDBJ databases">
        <authorList>
            <person name="Chooi Y.-H."/>
        </authorList>
    </citation>
    <scope>NUCLEOTIDE SEQUENCE [LARGE SCALE GENOMIC DNA]</scope>
    <source>
        <strain evidence="5">strain Y</strain>
    </source>
</reference>
<gene>
    <name evidence="4" type="ORF">YBN1229_v1_0479</name>
</gene>
<proteinExistence type="predicted"/>
<dbReference type="Proteomes" id="UP000033187">
    <property type="component" value="Chromosome 1"/>
</dbReference>
<dbReference type="Pfam" id="PF13772">
    <property type="entry name" value="AIG2_2"/>
    <property type="match status" value="1"/>
</dbReference>
<feature type="binding site" evidence="3">
    <location>
        <begin position="8"/>
        <end position="13"/>
    </location>
    <ligand>
        <name>substrate</name>
    </ligand>
</feature>
<keyword evidence="1" id="KW-0456">Lyase</keyword>
<dbReference type="GO" id="GO:0003839">
    <property type="term" value="F:gamma-glutamylcyclotransferase activity"/>
    <property type="evidence" value="ECO:0007669"/>
    <property type="project" value="InterPro"/>
</dbReference>
<organism evidence="4 5">
    <name type="scientific">Candidatus Filomicrobium marinum</name>
    <dbReference type="NCBI Taxonomy" id="1608628"/>
    <lineage>
        <taxon>Bacteria</taxon>
        <taxon>Pseudomonadati</taxon>
        <taxon>Pseudomonadota</taxon>
        <taxon>Alphaproteobacteria</taxon>
        <taxon>Hyphomicrobiales</taxon>
        <taxon>Hyphomicrobiaceae</taxon>
        <taxon>Filomicrobium</taxon>
    </lineage>
</organism>
<dbReference type="AlphaFoldDB" id="A0A0D6JBS7"/>
<dbReference type="InterPro" id="IPR013024">
    <property type="entry name" value="GGCT-like"/>
</dbReference>
<keyword evidence="5" id="KW-1185">Reference proteome</keyword>
<dbReference type="PANTHER" id="PTHR12935:SF0">
    <property type="entry name" value="GAMMA-GLUTAMYLCYCLOTRANSFERASE"/>
    <property type="match status" value="1"/>
</dbReference>
<dbReference type="OrthoDB" id="141582at2"/>
<dbReference type="RefSeq" id="WP_052744686.1">
    <property type="nucleotide sequence ID" value="NZ_LN829118.1"/>
</dbReference>
<protein>
    <submittedName>
        <fullName evidence="4">AIG2 family protein</fullName>
    </submittedName>
</protein>
<dbReference type="KEGG" id="fiy:BN1229_v1_0479"/>
<evidence type="ECO:0000256" key="3">
    <source>
        <dbReference type="PIRSR" id="PIRSR617939-2"/>
    </source>
</evidence>
<sequence>MSLLGPLYFAYGSNMSPRQMARRCPGARPVGMATLDNWRFQITTRGAANIMPAHDNRVYGVLWRVEPWHLHLLDQWEGVAHGHYLRKRVRVRLASGVERSSFTYASTHRADGVPKPAYMESAILVGARAFGFPDEVIAELESWRSLRSIGAARRIYVGRRIRRRGLRKT</sequence>
<name>A0A0D6JBS7_9HYPH</name>
<dbReference type="PANTHER" id="PTHR12935">
    <property type="entry name" value="GAMMA-GLUTAMYLCYCLOTRANSFERASE"/>
    <property type="match status" value="1"/>
</dbReference>
<evidence type="ECO:0000256" key="1">
    <source>
        <dbReference type="ARBA" id="ARBA00023239"/>
    </source>
</evidence>
<evidence type="ECO:0000313" key="5">
    <source>
        <dbReference type="Proteomes" id="UP000033187"/>
    </source>
</evidence>